<dbReference type="AlphaFoldDB" id="A0A147K146"/>
<evidence type="ECO:0008006" key="3">
    <source>
        <dbReference type="Google" id="ProtNLM"/>
    </source>
</evidence>
<sequence length="264" mass="30801">MPREHQELLQRIVELCDAVRKSGLDPFDVEVREFFDRLRELLPKLKTNEELYLDVQAVLGLADVIFQQGEWIKHKSSLLYLDPLLITLKLYALPARDLAEVLVRSWHPIIDLESLSLPAIREGLDYWRNLPALDERFKELGVTEVMTGEIARRELAKMGILSDEDLTALLDRTWRELKEAVGEKEFISYWKFIQGKSFEETVFRAWLVSFLVSYGYATLDINPLEEEINLKPLPKPQVLENVATFSVPIAISREEWLKRRRKHA</sequence>
<accession>A0A147K146</accession>
<comment type="caution">
    <text evidence="1">The sequence shown here is derived from an EMBL/GenBank/DDBJ whole genome shotgun (WGS) entry which is preliminary data.</text>
</comment>
<dbReference type="EMBL" id="LQMQ01000005">
    <property type="protein sequence ID" value="KUO42520.1"/>
    <property type="molecule type" value="Genomic_DNA"/>
</dbReference>
<reference evidence="1 2" key="1">
    <citation type="journal article" date="2016" name="Nat. Microbiol.">
        <title>Genomic inference of the metabolism of cosmopolitan subsurface Archaea, Hadesarchaea.</title>
        <authorList>
            <person name="Baker B.J."/>
            <person name="Saw J.H."/>
            <person name="Lind A.E."/>
            <person name="Lazar C.S."/>
            <person name="Hinrichs K.-U."/>
            <person name="Teske A.P."/>
            <person name="Ettema T.J."/>
        </authorList>
    </citation>
    <scope>NUCLEOTIDE SEQUENCE [LARGE SCALE GENOMIC DNA]</scope>
</reference>
<protein>
    <recommendedName>
        <fullName evidence="3">Non-structural maintenance of chromosome element 4 C-terminal domain-containing protein</fullName>
    </recommendedName>
</protein>
<evidence type="ECO:0000313" key="1">
    <source>
        <dbReference type="EMBL" id="KUO42520.1"/>
    </source>
</evidence>
<proteinExistence type="predicted"/>
<dbReference type="STRING" id="1776334.APZ16_04305"/>
<organism evidence="1 2">
    <name type="scientific">Hadarchaeum yellowstonense</name>
    <dbReference type="NCBI Taxonomy" id="1776334"/>
    <lineage>
        <taxon>Archaea</taxon>
        <taxon>Methanobacteriati</taxon>
        <taxon>Candidatus Hadarchaeota</taxon>
        <taxon>Candidatus Hadarchaeia</taxon>
        <taxon>Candidatus Hadarchaeales</taxon>
        <taxon>Candidatus Hadarchaeaceae</taxon>
        <taxon>Candidatus Hadarchaeum</taxon>
    </lineage>
</organism>
<gene>
    <name evidence="1" type="ORF">APZ16_04305</name>
</gene>
<evidence type="ECO:0000313" key="2">
    <source>
        <dbReference type="Proteomes" id="UP000074294"/>
    </source>
</evidence>
<dbReference type="Proteomes" id="UP000074294">
    <property type="component" value="Unassembled WGS sequence"/>
</dbReference>
<name>A0A147K146_HADYE</name>